<evidence type="ECO:0000313" key="2">
    <source>
        <dbReference type="EMBL" id="KAK0723607.1"/>
    </source>
</evidence>
<accession>A0AA40E3F4</accession>
<name>A0AA40E3F4_9PEZI</name>
<comment type="caution">
    <text evidence="2">The sequence shown here is derived from an EMBL/GenBank/DDBJ whole genome shotgun (WGS) entry which is preliminary data.</text>
</comment>
<evidence type="ECO:0000256" key="1">
    <source>
        <dbReference type="SAM" id="MobiDB-lite"/>
    </source>
</evidence>
<feature type="region of interest" description="Disordered" evidence="1">
    <location>
        <begin position="323"/>
        <end position="352"/>
    </location>
</feature>
<reference evidence="2" key="1">
    <citation type="submission" date="2023-06" db="EMBL/GenBank/DDBJ databases">
        <title>Genome-scale phylogeny and comparative genomics of the fungal order Sordariales.</title>
        <authorList>
            <consortium name="Lawrence Berkeley National Laboratory"/>
            <person name="Hensen N."/>
            <person name="Bonometti L."/>
            <person name="Westerberg I."/>
            <person name="Brannstrom I.O."/>
            <person name="Guillou S."/>
            <person name="Cros-Aarteil S."/>
            <person name="Calhoun S."/>
            <person name="Haridas S."/>
            <person name="Kuo A."/>
            <person name="Mondo S."/>
            <person name="Pangilinan J."/>
            <person name="Riley R."/>
            <person name="LaButti K."/>
            <person name="Andreopoulos B."/>
            <person name="Lipzen A."/>
            <person name="Chen C."/>
            <person name="Yanf M."/>
            <person name="Daum C."/>
            <person name="Ng V."/>
            <person name="Clum A."/>
            <person name="Steindorff A."/>
            <person name="Ohm R."/>
            <person name="Martin F."/>
            <person name="Silar P."/>
            <person name="Natvig D."/>
            <person name="Lalanne C."/>
            <person name="Gautier V."/>
            <person name="Ament-velasquez S.L."/>
            <person name="Kruys A."/>
            <person name="Hutchinson M.I."/>
            <person name="Powell A.J."/>
            <person name="Barry K."/>
            <person name="Miller A.N."/>
            <person name="Grigoriev I.V."/>
            <person name="Debuchy R."/>
            <person name="Gladieux P."/>
            <person name="Thoren M.H."/>
            <person name="Johannesson H."/>
        </authorList>
    </citation>
    <scope>NUCLEOTIDE SEQUENCE</scope>
    <source>
        <strain evidence="2">SMH2392-1A</strain>
    </source>
</reference>
<keyword evidence="3" id="KW-1185">Reference proteome</keyword>
<dbReference type="EMBL" id="JAUIRO010000003">
    <property type="protein sequence ID" value="KAK0723607.1"/>
    <property type="molecule type" value="Genomic_DNA"/>
</dbReference>
<feature type="region of interest" description="Disordered" evidence="1">
    <location>
        <begin position="425"/>
        <end position="467"/>
    </location>
</feature>
<dbReference type="AlphaFoldDB" id="A0AA40E3F4"/>
<gene>
    <name evidence="2" type="ORF">B0T26DRAFT_265053</name>
</gene>
<protein>
    <submittedName>
        <fullName evidence="2">Uncharacterized protein</fullName>
    </submittedName>
</protein>
<feature type="compositionally biased region" description="Basic and acidic residues" evidence="1">
    <location>
        <begin position="425"/>
        <end position="438"/>
    </location>
</feature>
<dbReference type="GeneID" id="85317341"/>
<sequence>MATLLAPYNTAMQLGSGFNSFTQQLCINDAVVRDSQLDDALDKKPRVPMAQEVIYKTAVIDKVTDVTNAMNINAAFAIKYDAFDAKGKGDFINTSKVKESDASFMISVKVVNQVIYDHSLNKFDPIPDVKPEHFASVYGDSFISGFQEGGEFIAVISVKAKDRKKAVSMKADAAINFTKESFSLDINGELVKTDNTFLEENETTVSVSWSGGGQDLKPSDSDWTLDTMRAAALKFPDLVAQTPMRTHAILTKYTSLRSFQTALSKLTSGNDPRAIIPNYEKAGVYTTVLQEAYLDFKTVNKNLQVMAFNVSAGTEILVESLAARRSRESKQGSPTSPRQTTEAAESDDDESIRSSLVAVGNNPERATKPYPPTIAGLEAARQDVRIMLNRIVAEVDMITQKPELAVNETRAMSYMSPFLFKELLPESKPAKEKTETTTETKPQTTDSTDSSNQLGDLSEKMGTTMRF</sequence>
<organism evidence="2 3">
    <name type="scientific">Lasiosphaeria miniovina</name>
    <dbReference type="NCBI Taxonomy" id="1954250"/>
    <lineage>
        <taxon>Eukaryota</taxon>
        <taxon>Fungi</taxon>
        <taxon>Dikarya</taxon>
        <taxon>Ascomycota</taxon>
        <taxon>Pezizomycotina</taxon>
        <taxon>Sordariomycetes</taxon>
        <taxon>Sordariomycetidae</taxon>
        <taxon>Sordariales</taxon>
        <taxon>Lasiosphaeriaceae</taxon>
        <taxon>Lasiosphaeria</taxon>
    </lineage>
</organism>
<evidence type="ECO:0000313" key="3">
    <source>
        <dbReference type="Proteomes" id="UP001172101"/>
    </source>
</evidence>
<dbReference type="Proteomes" id="UP001172101">
    <property type="component" value="Unassembled WGS sequence"/>
</dbReference>
<dbReference type="RefSeq" id="XP_060299531.1">
    <property type="nucleotide sequence ID" value="XM_060434071.1"/>
</dbReference>
<feature type="compositionally biased region" description="Low complexity" evidence="1">
    <location>
        <begin position="439"/>
        <end position="449"/>
    </location>
</feature>
<proteinExistence type="predicted"/>
<feature type="compositionally biased region" description="Polar residues" evidence="1">
    <location>
        <begin position="331"/>
        <end position="343"/>
    </location>
</feature>